<evidence type="ECO:0000313" key="7">
    <source>
        <dbReference type="EMBL" id="SMP32088.1"/>
    </source>
</evidence>
<evidence type="ECO:0000256" key="6">
    <source>
        <dbReference type="SAM" id="Phobius"/>
    </source>
</evidence>
<dbReference type="RefSeq" id="WP_155194154.1">
    <property type="nucleotide sequence ID" value="NZ_BAAAEA010000001.1"/>
</dbReference>
<evidence type="ECO:0008006" key="9">
    <source>
        <dbReference type="Google" id="ProtNLM"/>
    </source>
</evidence>
<evidence type="ECO:0000256" key="3">
    <source>
        <dbReference type="ARBA" id="ARBA00022692"/>
    </source>
</evidence>
<evidence type="ECO:0000256" key="5">
    <source>
        <dbReference type="ARBA" id="ARBA00023136"/>
    </source>
</evidence>
<keyword evidence="3 6" id="KW-0812">Transmembrane</keyword>
<comment type="subcellular location">
    <subcellularLocation>
        <location evidence="1">Cell membrane</location>
        <topology evidence="1">Multi-pass membrane protein</topology>
    </subcellularLocation>
</comment>
<keyword evidence="8" id="KW-1185">Reference proteome</keyword>
<feature type="transmembrane region" description="Helical" evidence="6">
    <location>
        <begin position="277"/>
        <end position="300"/>
    </location>
</feature>
<keyword evidence="5 6" id="KW-0472">Membrane</keyword>
<sequence length="312" mass="32429">MHRRIALFSVKVAVTAGLFFLLWRAADGPRALQSLALADWQWIVIAVVILHIHTGLAAFRWQFTARQLGLSFGPWRALGEYYLAQFVNQSLPGGLLGDVGRAVRGRKHAGLTLSGHAVVLERLAGQIAMAATLAVGVAVTLVGSGELNWPGIVVPLASVLAICAAGIAGLIVLSRFRAEVSPSATSFYRSFHAAFSGRWILLSQIGFSLGTTVAILLAFVVCARSVGLDLPVSASLTLVPLVLLAMLIPVSVAGWGLREGAAVALLPIAGAAPAEALAASIVFGLTGVVTALPGGLVLLLDPTPSQQGRKDA</sequence>
<evidence type="ECO:0000313" key="8">
    <source>
        <dbReference type="Proteomes" id="UP001157914"/>
    </source>
</evidence>
<feature type="transmembrane region" description="Helical" evidence="6">
    <location>
        <begin position="238"/>
        <end position="257"/>
    </location>
</feature>
<dbReference type="Pfam" id="PF03706">
    <property type="entry name" value="LPG_synthase_TM"/>
    <property type="match status" value="1"/>
</dbReference>
<keyword evidence="4 6" id="KW-1133">Transmembrane helix</keyword>
<feature type="transmembrane region" description="Helical" evidence="6">
    <location>
        <begin position="123"/>
        <end position="143"/>
    </location>
</feature>
<dbReference type="EMBL" id="FXTT01000005">
    <property type="protein sequence ID" value="SMP32088.1"/>
    <property type="molecule type" value="Genomic_DNA"/>
</dbReference>
<comment type="caution">
    <text evidence="7">The sequence shown here is derived from an EMBL/GenBank/DDBJ whole genome shotgun (WGS) entry which is preliminary data.</text>
</comment>
<organism evidence="7 8">
    <name type="scientific">Roseibium denhamense</name>
    <dbReference type="NCBI Taxonomy" id="76305"/>
    <lineage>
        <taxon>Bacteria</taxon>
        <taxon>Pseudomonadati</taxon>
        <taxon>Pseudomonadota</taxon>
        <taxon>Alphaproteobacteria</taxon>
        <taxon>Hyphomicrobiales</taxon>
        <taxon>Stappiaceae</taxon>
        <taxon>Roseibium</taxon>
    </lineage>
</organism>
<accession>A0ABY1PDH9</accession>
<name>A0ABY1PDH9_9HYPH</name>
<protein>
    <recommendedName>
        <fullName evidence="9">Flippase-like domain-containing protein</fullName>
    </recommendedName>
</protein>
<keyword evidence="2" id="KW-1003">Cell membrane</keyword>
<feature type="transmembrane region" description="Helical" evidence="6">
    <location>
        <begin position="149"/>
        <end position="173"/>
    </location>
</feature>
<feature type="transmembrane region" description="Helical" evidence="6">
    <location>
        <begin position="199"/>
        <end position="226"/>
    </location>
</feature>
<evidence type="ECO:0000256" key="1">
    <source>
        <dbReference type="ARBA" id="ARBA00004651"/>
    </source>
</evidence>
<dbReference type="Proteomes" id="UP001157914">
    <property type="component" value="Unassembled WGS sequence"/>
</dbReference>
<evidence type="ECO:0000256" key="2">
    <source>
        <dbReference type="ARBA" id="ARBA00022475"/>
    </source>
</evidence>
<evidence type="ECO:0000256" key="4">
    <source>
        <dbReference type="ARBA" id="ARBA00022989"/>
    </source>
</evidence>
<proteinExistence type="predicted"/>
<feature type="transmembrane region" description="Helical" evidence="6">
    <location>
        <begin position="42"/>
        <end position="61"/>
    </location>
</feature>
<reference evidence="7 8" key="1">
    <citation type="submission" date="2017-05" db="EMBL/GenBank/DDBJ databases">
        <authorList>
            <person name="Varghese N."/>
            <person name="Submissions S."/>
        </authorList>
    </citation>
    <scope>NUCLEOTIDE SEQUENCE [LARGE SCALE GENOMIC DNA]</scope>
    <source>
        <strain evidence="7 8">DSM 15949</strain>
    </source>
</reference>
<gene>
    <name evidence="7" type="ORF">SAMN06265374_3469</name>
</gene>
<dbReference type="PANTHER" id="PTHR40277:SF1">
    <property type="entry name" value="BLL5419 PROTEIN"/>
    <property type="match status" value="1"/>
</dbReference>
<dbReference type="PANTHER" id="PTHR40277">
    <property type="entry name" value="BLL5419 PROTEIN"/>
    <property type="match status" value="1"/>
</dbReference>
<dbReference type="InterPro" id="IPR022791">
    <property type="entry name" value="L-PG_synthase/AglD"/>
</dbReference>